<evidence type="ECO:0000313" key="9">
    <source>
        <dbReference type="Proteomes" id="UP000184383"/>
    </source>
</evidence>
<dbReference type="PANTHER" id="PTHR31123:SF1">
    <property type="entry name" value="ACCUMULATION OF DYADS PROTEIN 2-RELATED"/>
    <property type="match status" value="1"/>
</dbReference>
<feature type="transmembrane region" description="Helical" evidence="7">
    <location>
        <begin position="177"/>
        <end position="199"/>
    </location>
</feature>
<dbReference type="GeneID" id="63753517"/>
<dbReference type="InterPro" id="IPR051633">
    <property type="entry name" value="AceTr"/>
</dbReference>
<dbReference type="STRING" id="1073089.A0A1L9RM02"/>
<dbReference type="VEuPathDB" id="FungiDB:ASPWEDRAFT_51871"/>
<protein>
    <recommendedName>
        <fullName evidence="10">Acetate permease A</fullName>
    </recommendedName>
</protein>
<organism evidence="8 9">
    <name type="scientific">Aspergillus wentii DTO 134E9</name>
    <dbReference type="NCBI Taxonomy" id="1073089"/>
    <lineage>
        <taxon>Eukaryota</taxon>
        <taxon>Fungi</taxon>
        <taxon>Dikarya</taxon>
        <taxon>Ascomycota</taxon>
        <taxon>Pezizomycotina</taxon>
        <taxon>Eurotiomycetes</taxon>
        <taxon>Eurotiomycetidae</taxon>
        <taxon>Eurotiales</taxon>
        <taxon>Aspergillaceae</taxon>
        <taxon>Aspergillus</taxon>
        <taxon>Aspergillus subgen. Cremei</taxon>
    </lineage>
</organism>
<evidence type="ECO:0000256" key="7">
    <source>
        <dbReference type="SAM" id="Phobius"/>
    </source>
</evidence>
<comment type="subcellular location">
    <subcellularLocation>
        <location evidence="1">Membrane</location>
        <topology evidence="1">Multi-pass membrane protein</topology>
    </subcellularLocation>
</comment>
<dbReference type="Proteomes" id="UP000184383">
    <property type="component" value="Unassembled WGS sequence"/>
</dbReference>
<feature type="transmembrane region" description="Helical" evidence="7">
    <location>
        <begin position="50"/>
        <end position="71"/>
    </location>
</feature>
<evidence type="ECO:0000256" key="2">
    <source>
        <dbReference type="ARBA" id="ARBA00005587"/>
    </source>
</evidence>
<reference evidence="9" key="1">
    <citation type="journal article" date="2017" name="Genome Biol.">
        <title>Comparative genomics reveals high biological diversity and specific adaptations in the industrially and medically important fungal genus Aspergillus.</title>
        <authorList>
            <person name="de Vries R.P."/>
            <person name="Riley R."/>
            <person name="Wiebenga A."/>
            <person name="Aguilar-Osorio G."/>
            <person name="Amillis S."/>
            <person name="Uchima C.A."/>
            <person name="Anderluh G."/>
            <person name="Asadollahi M."/>
            <person name="Askin M."/>
            <person name="Barry K."/>
            <person name="Battaglia E."/>
            <person name="Bayram O."/>
            <person name="Benocci T."/>
            <person name="Braus-Stromeyer S.A."/>
            <person name="Caldana C."/>
            <person name="Canovas D."/>
            <person name="Cerqueira G.C."/>
            <person name="Chen F."/>
            <person name="Chen W."/>
            <person name="Choi C."/>
            <person name="Clum A."/>
            <person name="Dos Santos R.A."/>
            <person name="Damasio A.R."/>
            <person name="Diallinas G."/>
            <person name="Emri T."/>
            <person name="Fekete E."/>
            <person name="Flipphi M."/>
            <person name="Freyberg S."/>
            <person name="Gallo A."/>
            <person name="Gournas C."/>
            <person name="Habgood R."/>
            <person name="Hainaut M."/>
            <person name="Harispe M.L."/>
            <person name="Henrissat B."/>
            <person name="Hilden K.S."/>
            <person name="Hope R."/>
            <person name="Hossain A."/>
            <person name="Karabika E."/>
            <person name="Karaffa L."/>
            <person name="Karanyi Z."/>
            <person name="Krasevec N."/>
            <person name="Kuo A."/>
            <person name="Kusch H."/>
            <person name="LaButti K."/>
            <person name="Lagendijk E.L."/>
            <person name="Lapidus A."/>
            <person name="Levasseur A."/>
            <person name="Lindquist E."/>
            <person name="Lipzen A."/>
            <person name="Logrieco A.F."/>
            <person name="MacCabe A."/>
            <person name="Maekelae M.R."/>
            <person name="Malavazi I."/>
            <person name="Melin P."/>
            <person name="Meyer V."/>
            <person name="Mielnichuk N."/>
            <person name="Miskei M."/>
            <person name="Molnar A.P."/>
            <person name="Mule G."/>
            <person name="Ngan C.Y."/>
            <person name="Orejas M."/>
            <person name="Orosz E."/>
            <person name="Ouedraogo J.P."/>
            <person name="Overkamp K.M."/>
            <person name="Park H.-S."/>
            <person name="Perrone G."/>
            <person name="Piumi F."/>
            <person name="Punt P.J."/>
            <person name="Ram A.F."/>
            <person name="Ramon A."/>
            <person name="Rauscher S."/>
            <person name="Record E."/>
            <person name="Riano-Pachon D.M."/>
            <person name="Robert V."/>
            <person name="Roehrig J."/>
            <person name="Ruller R."/>
            <person name="Salamov A."/>
            <person name="Salih N.S."/>
            <person name="Samson R.A."/>
            <person name="Sandor E."/>
            <person name="Sanguinetti M."/>
            <person name="Schuetze T."/>
            <person name="Sepcic K."/>
            <person name="Shelest E."/>
            <person name="Sherlock G."/>
            <person name="Sophianopoulou V."/>
            <person name="Squina F.M."/>
            <person name="Sun H."/>
            <person name="Susca A."/>
            <person name="Todd R.B."/>
            <person name="Tsang A."/>
            <person name="Unkles S.E."/>
            <person name="van de Wiele N."/>
            <person name="van Rossen-Uffink D."/>
            <person name="Oliveira J.V."/>
            <person name="Vesth T.C."/>
            <person name="Visser J."/>
            <person name="Yu J.-H."/>
            <person name="Zhou M."/>
            <person name="Andersen M.R."/>
            <person name="Archer D.B."/>
            <person name="Baker S.E."/>
            <person name="Benoit I."/>
            <person name="Brakhage A.A."/>
            <person name="Braus G.H."/>
            <person name="Fischer R."/>
            <person name="Frisvad J.C."/>
            <person name="Goldman G.H."/>
            <person name="Houbraken J."/>
            <person name="Oakley B."/>
            <person name="Pocsi I."/>
            <person name="Scazzocchio C."/>
            <person name="Seiboth B."/>
            <person name="vanKuyk P.A."/>
            <person name="Wortman J."/>
            <person name="Dyer P.S."/>
            <person name="Grigoriev I.V."/>
        </authorList>
    </citation>
    <scope>NUCLEOTIDE SEQUENCE [LARGE SCALE GENOMIC DNA]</scope>
    <source>
        <strain evidence="9">DTO 134E9</strain>
    </source>
</reference>
<evidence type="ECO:0000256" key="1">
    <source>
        <dbReference type="ARBA" id="ARBA00004141"/>
    </source>
</evidence>
<comment type="similarity">
    <text evidence="2">Belongs to the acetate uptake transporter (AceTr) (TC 2.A.96) family.</text>
</comment>
<name>A0A1L9RM02_ASPWE</name>
<evidence type="ECO:0000313" key="8">
    <source>
        <dbReference type="EMBL" id="OJJ35969.1"/>
    </source>
</evidence>
<dbReference type="NCBIfam" id="NF038013">
    <property type="entry name" value="AceTr_1"/>
    <property type="match status" value="1"/>
</dbReference>
<dbReference type="GO" id="GO:0005886">
    <property type="term" value="C:plasma membrane"/>
    <property type="evidence" value="ECO:0007669"/>
    <property type="project" value="TreeGrafter"/>
</dbReference>
<sequence length="281" mass="31053">MSPGSTVPFYGSSNIDFGPLAHVNTAETRLPAFGGELQPGLWRPAKERKFANSAPLGLFGFALNTFVMGCLQMRAMGITDPHMIVGLAYSYGGFVQLLAGMWEMASGNTFGATALSSYGGFWIALGINFTPGGFNTQAILEQADSGKSDMFFNSMGLFVFGWFIFTFLMLLCTLKSTVFFFLLFFFVDVSFLLLGVSYVHRGSYPEYHIPVMKASGLFALLASFTAWYIALAGVMDDSNSFFIIPVFHFPWSEKGRQSRKERRESQESQKAQKSRQPSESA</sequence>
<feature type="region of interest" description="Disordered" evidence="6">
    <location>
        <begin position="254"/>
        <end position="281"/>
    </location>
</feature>
<feature type="compositionally biased region" description="Basic and acidic residues" evidence="6">
    <location>
        <begin position="254"/>
        <end position="267"/>
    </location>
</feature>
<dbReference type="InterPro" id="IPR000791">
    <property type="entry name" value="Gpr1/Fun34/SatP-like"/>
</dbReference>
<accession>A0A1L9RM02</accession>
<evidence type="ECO:0008006" key="10">
    <source>
        <dbReference type="Google" id="ProtNLM"/>
    </source>
</evidence>
<evidence type="ECO:0000256" key="4">
    <source>
        <dbReference type="ARBA" id="ARBA00022989"/>
    </source>
</evidence>
<dbReference type="OrthoDB" id="3648309at2759"/>
<evidence type="ECO:0000256" key="6">
    <source>
        <dbReference type="SAM" id="MobiDB-lite"/>
    </source>
</evidence>
<dbReference type="AlphaFoldDB" id="A0A1L9RM02"/>
<proteinExistence type="inferred from homology"/>
<feature type="transmembrane region" description="Helical" evidence="7">
    <location>
        <begin position="108"/>
        <end position="129"/>
    </location>
</feature>
<gene>
    <name evidence="8" type="ORF">ASPWEDRAFT_51871</name>
</gene>
<dbReference type="Pfam" id="PF01184">
    <property type="entry name" value="Gpr1_Fun34_YaaH"/>
    <property type="match status" value="1"/>
</dbReference>
<dbReference type="PANTHER" id="PTHR31123">
    <property type="entry name" value="ACCUMULATION OF DYADS PROTEIN 2-RELATED"/>
    <property type="match status" value="1"/>
</dbReference>
<dbReference type="GO" id="GO:0015123">
    <property type="term" value="F:acetate transmembrane transporter activity"/>
    <property type="evidence" value="ECO:0007669"/>
    <property type="project" value="TreeGrafter"/>
</dbReference>
<keyword evidence="4 7" id="KW-1133">Transmembrane helix</keyword>
<keyword evidence="9" id="KW-1185">Reference proteome</keyword>
<keyword evidence="3 7" id="KW-0812">Transmembrane</keyword>
<evidence type="ECO:0000256" key="3">
    <source>
        <dbReference type="ARBA" id="ARBA00022692"/>
    </source>
</evidence>
<feature type="transmembrane region" description="Helical" evidence="7">
    <location>
        <begin position="83"/>
        <end position="102"/>
    </location>
</feature>
<keyword evidence="5 7" id="KW-0472">Membrane</keyword>
<dbReference type="EMBL" id="KV878212">
    <property type="protein sequence ID" value="OJJ35969.1"/>
    <property type="molecule type" value="Genomic_DNA"/>
</dbReference>
<feature type="transmembrane region" description="Helical" evidence="7">
    <location>
        <begin position="211"/>
        <end position="230"/>
    </location>
</feature>
<evidence type="ECO:0000256" key="5">
    <source>
        <dbReference type="ARBA" id="ARBA00023136"/>
    </source>
</evidence>
<feature type="transmembrane region" description="Helical" evidence="7">
    <location>
        <begin position="150"/>
        <end position="171"/>
    </location>
</feature>
<dbReference type="RefSeq" id="XP_040689645.1">
    <property type="nucleotide sequence ID" value="XM_040837669.1"/>
</dbReference>